<dbReference type="RefSeq" id="WP_376833287.1">
    <property type="nucleotide sequence ID" value="NZ_JBHLSW010000001.1"/>
</dbReference>
<dbReference type="Gene3D" id="1.10.357.10">
    <property type="entry name" value="Tetracycline Repressor, domain 2"/>
    <property type="match status" value="1"/>
</dbReference>
<dbReference type="InterPro" id="IPR039536">
    <property type="entry name" value="TetR_C_Proteobacteria"/>
</dbReference>
<dbReference type="Pfam" id="PF00440">
    <property type="entry name" value="TetR_N"/>
    <property type="match status" value="1"/>
</dbReference>
<organism evidence="4 5">
    <name type="scientific">Brevundimonas balnearis</name>
    <dbReference type="NCBI Taxonomy" id="1572858"/>
    <lineage>
        <taxon>Bacteria</taxon>
        <taxon>Pseudomonadati</taxon>
        <taxon>Pseudomonadota</taxon>
        <taxon>Alphaproteobacteria</taxon>
        <taxon>Caulobacterales</taxon>
        <taxon>Caulobacteraceae</taxon>
        <taxon>Brevundimonas</taxon>
    </lineage>
</organism>
<feature type="domain" description="HTH tetR-type" evidence="3">
    <location>
        <begin position="7"/>
        <end position="67"/>
    </location>
</feature>
<comment type="caution">
    <text evidence="4">The sequence shown here is derived from an EMBL/GenBank/DDBJ whole genome shotgun (WGS) entry which is preliminary data.</text>
</comment>
<feature type="DNA-binding region" description="H-T-H motif" evidence="2">
    <location>
        <begin position="30"/>
        <end position="49"/>
    </location>
</feature>
<keyword evidence="1 2" id="KW-0238">DNA-binding</keyword>
<reference evidence="4 5" key="1">
    <citation type="submission" date="2024-09" db="EMBL/GenBank/DDBJ databases">
        <authorList>
            <person name="Sun Q."/>
            <person name="Mori K."/>
        </authorList>
    </citation>
    <scope>NUCLEOTIDE SEQUENCE [LARGE SCALE GENOMIC DNA]</scope>
    <source>
        <strain evidence="4 5">NCAIM B.02621</strain>
    </source>
</reference>
<dbReference type="SUPFAM" id="SSF48498">
    <property type="entry name" value="Tetracyclin repressor-like, C-terminal domain"/>
    <property type="match status" value="1"/>
</dbReference>
<name>A0ABV6QYE7_9CAUL</name>
<evidence type="ECO:0000313" key="5">
    <source>
        <dbReference type="Proteomes" id="UP001589906"/>
    </source>
</evidence>
<dbReference type="PROSITE" id="PS50977">
    <property type="entry name" value="HTH_TETR_2"/>
    <property type="match status" value="1"/>
</dbReference>
<dbReference type="Pfam" id="PF14246">
    <property type="entry name" value="TetR_C_7"/>
    <property type="match status" value="1"/>
</dbReference>
<dbReference type="PANTHER" id="PTHR30055:SF146">
    <property type="entry name" value="HTH-TYPE TRANSCRIPTIONAL DUAL REGULATOR CECR"/>
    <property type="match status" value="1"/>
</dbReference>
<dbReference type="InterPro" id="IPR036271">
    <property type="entry name" value="Tet_transcr_reg_TetR-rel_C_sf"/>
</dbReference>
<dbReference type="InterPro" id="IPR009057">
    <property type="entry name" value="Homeodomain-like_sf"/>
</dbReference>
<sequence>MLTKTEDTRREDILTTARRHFLAKGFANTGMEPIAREAQVSTATLYGLYPGKDELFQAVVEHASEDFLQRMGRVQIPPGSAREQLTAFAYTYAAFMADPYVRAVFRLVMAERRRFEPLSRRFFEKGRKDFGFALMQVLAQLTASGELKVAKPAWAAGQLMGMIEHPIIFVPLVTGDEVRPERTLEVIAEDAVETFLARYAAGQG</sequence>
<gene>
    <name evidence="4" type="ORF">ACFFGE_00670</name>
</gene>
<evidence type="ECO:0000256" key="2">
    <source>
        <dbReference type="PROSITE-ProRule" id="PRU00335"/>
    </source>
</evidence>
<dbReference type="Proteomes" id="UP001589906">
    <property type="component" value="Unassembled WGS sequence"/>
</dbReference>
<accession>A0ABV6QYE7</accession>
<proteinExistence type="predicted"/>
<dbReference type="Gene3D" id="1.10.10.60">
    <property type="entry name" value="Homeodomain-like"/>
    <property type="match status" value="1"/>
</dbReference>
<dbReference type="PANTHER" id="PTHR30055">
    <property type="entry name" value="HTH-TYPE TRANSCRIPTIONAL REGULATOR RUTR"/>
    <property type="match status" value="1"/>
</dbReference>
<dbReference type="SUPFAM" id="SSF46689">
    <property type="entry name" value="Homeodomain-like"/>
    <property type="match status" value="1"/>
</dbReference>
<evidence type="ECO:0000259" key="3">
    <source>
        <dbReference type="PROSITE" id="PS50977"/>
    </source>
</evidence>
<evidence type="ECO:0000256" key="1">
    <source>
        <dbReference type="ARBA" id="ARBA00023125"/>
    </source>
</evidence>
<protein>
    <submittedName>
        <fullName evidence="4">TetR/AcrR family transcriptional regulator C-terminal domain-containing protein</fullName>
    </submittedName>
</protein>
<dbReference type="InterPro" id="IPR050109">
    <property type="entry name" value="HTH-type_TetR-like_transc_reg"/>
</dbReference>
<dbReference type="EMBL" id="JBHLSW010000001">
    <property type="protein sequence ID" value="MFC0632394.1"/>
    <property type="molecule type" value="Genomic_DNA"/>
</dbReference>
<evidence type="ECO:0000313" key="4">
    <source>
        <dbReference type="EMBL" id="MFC0632394.1"/>
    </source>
</evidence>
<keyword evidence="5" id="KW-1185">Reference proteome</keyword>
<dbReference type="InterPro" id="IPR001647">
    <property type="entry name" value="HTH_TetR"/>
</dbReference>